<dbReference type="PROSITE" id="PS00018">
    <property type="entry name" value="EF_HAND_1"/>
    <property type="match status" value="1"/>
</dbReference>
<feature type="transmembrane region" description="Helical" evidence="1">
    <location>
        <begin position="32"/>
        <end position="53"/>
    </location>
</feature>
<proteinExistence type="predicted"/>
<sequence length="221" mass="25360">MILDTDKTGNIECKDIEKKRSFRERLKKRPKLNLTVTILCITILVVITFITGMKFNKVSKINTSTIAERVDKISEISTLKYNYSSVVALKDNLKLKDLPVPFTGKSFIVKYNGYIKFGTDLKSKTIKLSDNKKKVSITLPKCKVLDNVADTKNLMVYDEKYSIFNRYGAQDMINEIAKEQKRIENQIIKDGYIEKANEEVKTLMQGMLSDMGFEEISIVFN</sequence>
<reference evidence="2 3" key="1">
    <citation type="submission" date="2019-05" db="EMBL/GenBank/DDBJ databases">
        <authorList>
            <consortium name="Pathogen Informatics"/>
        </authorList>
    </citation>
    <scope>NUCLEOTIDE SEQUENCE [LARGE SCALE GENOMIC DNA]</scope>
    <source>
        <strain evidence="2 3">NCTC503</strain>
    </source>
</reference>
<dbReference type="KEGG" id="hhw:NCTC503_00280"/>
<dbReference type="OrthoDB" id="359931at2"/>
<evidence type="ECO:0000313" key="3">
    <source>
        <dbReference type="Proteomes" id="UP000308489"/>
    </source>
</evidence>
<keyword evidence="1" id="KW-0812">Transmembrane</keyword>
<dbReference type="InterPro" id="IPR018247">
    <property type="entry name" value="EF_Hand_1_Ca_BS"/>
</dbReference>
<dbReference type="EMBL" id="LR590481">
    <property type="protein sequence ID" value="VTQ83045.1"/>
    <property type="molecule type" value="Genomic_DNA"/>
</dbReference>
<dbReference type="InterPro" id="IPR025324">
    <property type="entry name" value="DUF4230"/>
</dbReference>
<keyword evidence="1" id="KW-1133">Transmembrane helix</keyword>
<protein>
    <recommendedName>
        <fullName evidence="4">DUF4230 domain-containing protein</fullName>
    </recommendedName>
</protein>
<keyword evidence="1" id="KW-0472">Membrane</keyword>
<evidence type="ECO:0000256" key="1">
    <source>
        <dbReference type="SAM" id="Phobius"/>
    </source>
</evidence>
<keyword evidence="3" id="KW-1185">Reference proteome</keyword>
<evidence type="ECO:0008006" key="4">
    <source>
        <dbReference type="Google" id="ProtNLM"/>
    </source>
</evidence>
<evidence type="ECO:0000313" key="2">
    <source>
        <dbReference type="EMBL" id="VTQ83045.1"/>
    </source>
</evidence>
<organism evidence="2 3">
    <name type="scientific">Hathewaya histolytica</name>
    <name type="common">Clostridium histolyticum</name>
    <dbReference type="NCBI Taxonomy" id="1498"/>
    <lineage>
        <taxon>Bacteria</taxon>
        <taxon>Bacillati</taxon>
        <taxon>Bacillota</taxon>
        <taxon>Clostridia</taxon>
        <taxon>Eubacteriales</taxon>
        <taxon>Clostridiaceae</taxon>
        <taxon>Hathewaya</taxon>
    </lineage>
</organism>
<gene>
    <name evidence="2" type="ORF">NCTC503_00280</name>
</gene>
<dbReference type="RefSeq" id="WP_138209101.1">
    <property type="nucleotide sequence ID" value="NZ_CBCRUQ010000010.1"/>
</dbReference>
<dbReference type="AlphaFoldDB" id="A0A4U9QWJ7"/>
<accession>A0A4U9QWJ7</accession>
<dbReference type="Pfam" id="PF14014">
    <property type="entry name" value="DUF4230"/>
    <property type="match status" value="1"/>
</dbReference>
<dbReference type="Proteomes" id="UP000308489">
    <property type="component" value="Chromosome 1"/>
</dbReference>
<name>A0A4U9QWJ7_HATHI</name>